<dbReference type="Proteomes" id="UP000185151">
    <property type="component" value="Unassembled WGS sequence"/>
</dbReference>
<organism evidence="1 2">
    <name type="scientific">Paraburkholderia phenazinium</name>
    <dbReference type="NCBI Taxonomy" id="60549"/>
    <lineage>
        <taxon>Bacteria</taxon>
        <taxon>Pseudomonadati</taxon>
        <taxon>Pseudomonadota</taxon>
        <taxon>Betaproteobacteria</taxon>
        <taxon>Burkholderiales</taxon>
        <taxon>Burkholderiaceae</taxon>
        <taxon>Paraburkholderia</taxon>
    </lineage>
</organism>
<protein>
    <submittedName>
        <fullName evidence="1">Uncharacterized protein</fullName>
    </submittedName>
</protein>
<evidence type="ECO:0000313" key="2">
    <source>
        <dbReference type="Proteomes" id="UP000185151"/>
    </source>
</evidence>
<name>A0A1N6LH07_9BURK</name>
<reference evidence="1 2" key="1">
    <citation type="submission" date="2016-11" db="EMBL/GenBank/DDBJ databases">
        <authorList>
            <person name="Jaros S."/>
            <person name="Januszkiewicz K."/>
            <person name="Wedrychowicz H."/>
        </authorList>
    </citation>
    <scope>NUCLEOTIDE SEQUENCE [LARGE SCALE GENOMIC DNA]</scope>
    <source>
        <strain evidence="1 2">GAS95</strain>
    </source>
</reference>
<gene>
    <name evidence="1" type="ORF">SAMN05444165_7262</name>
</gene>
<dbReference type="AlphaFoldDB" id="A0A1N6LH07"/>
<proteinExistence type="predicted"/>
<keyword evidence="2" id="KW-1185">Reference proteome</keyword>
<evidence type="ECO:0000313" key="1">
    <source>
        <dbReference type="EMBL" id="SIO68058.1"/>
    </source>
</evidence>
<dbReference type="EMBL" id="FSRU01000003">
    <property type="protein sequence ID" value="SIO68058.1"/>
    <property type="molecule type" value="Genomic_DNA"/>
</dbReference>
<accession>A0A1N6LH07</accession>
<sequence>MHGLLRSLIKEAASGAAADDAGYSAHVLLSALHINLIEDLLATGLSSSEIRSAQAALARAIIDDTRRA</sequence>